<feature type="compositionally biased region" description="Low complexity" evidence="1">
    <location>
        <begin position="389"/>
        <end position="440"/>
    </location>
</feature>
<dbReference type="GO" id="GO:0006508">
    <property type="term" value="P:proteolysis"/>
    <property type="evidence" value="ECO:0007669"/>
    <property type="project" value="InterPro"/>
</dbReference>
<dbReference type="RefSeq" id="WP_229924954.1">
    <property type="nucleotide sequence ID" value="NZ_BNCD01000018.1"/>
</dbReference>
<dbReference type="SUPFAM" id="SSF82171">
    <property type="entry name" value="DPP6 N-terminal domain-like"/>
    <property type="match status" value="1"/>
</dbReference>
<keyword evidence="4" id="KW-1185">Reference proteome</keyword>
<evidence type="ECO:0000256" key="1">
    <source>
        <dbReference type="SAM" id="MobiDB-lite"/>
    </source>
</evidence>
<proteinExistence type="predicted"/>
<dbReference type="AlphaFoldDB" id="A0A919L7C7"/>
<dbReference type="PANTHER" id="PTHR43056:SF5">
    <property type="entry name" value="PEPTIDASE S9 PROLYL OLIGOPEPTIDASE CATALYTIC DOMAIN-CONTAINING PROTEIN"/>
    <property type="match status" value="1"/>
</dbReference>
<dbReference type="Pfam" id="PF00326">
    <property type="entry name" value="Peptidase_S9"/>
    <property type="match status" value="1"/>
</dbReference>
<evidence type="ECO:0000259" key="2">
    <source>
        <dbReference type="Pfam" id="PF00326"/>
    </source>
</evidence>
<reference evidence="3" key="2">
    <citation type="submission" date="2020-09" db="EMBL/GenBank/DDBJ databases">
        <authorList>
            <person name="Sun Q."/>
            <person name="Ohkuma M."/>
        </authorList>
    </citation>
    <scope>NUCLEOTIDE SEQUENCE</scope>
    <source>
        <strain evidence="3">JCM 5069</strain>
    </source>
</reference>
<dbReference type="GO" id="GO:0008236">
    <property type="term" value="F:serine-type peptidase activity"/>
    <property type="evidence" value="ECO:0007669"/>
    <property type="project" value="InterPro"/>
</dbReference>
<sequence length="747" mass="78450">MTTTAPYGSWASPITASIATAGMAAGQVASASYVGLVDGEVWWIEPRPEEDGRAALVRRRRDGSVDTLLPAPWDVRSRVIEYGGRPWAAVAGERGPLAVFVHLHDQRLYAFEAGVPGALPRPLTPLSPVGGGLRWAEPEIDAERGEVRCVLEEFTGEGPADLRRLPAAVPLDGSAAQDRAAVRELGGDESRFLTGARISPDGGQALWLAWDHPHMPWDAAELRIADVLPDGTFSGARTLLGGPGQPVAQAEWTADGGVLAACERTGWWNLYRVDPRTGAAEAVHTAEEDVAGCQRLGLRWFVPLSDGRVALLHGVGAQRLAVLDPGGGAPTDVPGPWTEWLPHLDARGTRVVGVAAGSRAPYEVVEVDLAPGTRTGAGTGTGTAGETGTGTATTETAAGTPAGTDTGTDSGSPAEAAAGTDTHTGAGTGTHTDPGTDTRTSAGTDTRTGAVRAVSRPSGTRVPDGFLPEPVPRVFTGPDGRQVHAHVYAPRNADVTGPGDVRPPYVLWAHGGPQLRATLALNTEIAYFTSRGIGVVDVNYAGTPGYGRAYRERLRGQWGVVDVEDCAAVARALVAEGLAETGRLAVRGHSAGGFTAAASLAATDIYACATLYYPVLDLCSFARGLTHDFESHYLDWLVGPPASVPERYRERSPASHPARVTAPFLLLTGAQDVICPPEQSAPYLARMAERRVPHAHLEFESEGHGFRRSTTMRACLEAELSFYGQVFGFRTPGVPGPAWTVAPVSAP</sequence>
<reference evidence="3" key="1">
    <citation type="journal article" date="2014" name="Int. J. Syst. Evol. Microbiol.">
        <title>Complete genome sequence of Corynebacterium casei LMG S-19264T (=DSM 44701T), isolated from a smear-ripened cheese.</title>
        <authorList>
            <consortium name="US DOE Joint Genome Institute (JGI-PGF)"/>
            <person name="Walter F."/>
            <person name="Albersmeier A."/>
            <person name="Kalinowski J."/>
            <person name="Ruckert C."/>
        </authorList>
    </citation>
    <scope>NUCLEOTIDE SEQUENCE</scope>
    <source>
        <strain evidence="3">JCM 5069</strain>
    </source>
</reference>
<feature type="domain" description="Peptidase S9 prolyl oligopeptidase catalytic" evidence="2">
    <location>
        <begin position="522"/>
        <end position="728"/>
    </location>
</feature>
<gene>
    <name evidence="3" type="ORF">GCM10018793_53120</name>
</gene>
<feature type="compositionally biased region" description="Gly residues" evidence="1">
    <location>
        <begin position="375"/>
        <end position="388"/>
    </location>
</feature>
<dbReference type="EMBL" id="BNCD01000018">
    <property type="protein sequence ID" value="GHH85376.1"/>
    <property type="molecule type" value="Genomic_DNA"/>
</dbReference>
<accession>A0A919L7C7</accession>
<dbReference type="PANTHER" id="PTHR43056">
    <property type="entry name" value="PEPTIDASE S9 PROLYL OLIGOPEPTIDASE"/>
    <property type="match status" value="1"/>
</dbReference>
<evidence type="ECO:0000313" key="3">
    <source>
        <dbReference type="EMBL" id="GHH85376.1"/>
    </source>
</evidence>
<dbReference type="InterPro" id="IPR001375">
    <property type="entry name" value="Peptidase_S9_cat"/>
</dbReference>
<organism evidence="3 4">
    <name type="scientific">Streptomyces sulfonofaciens</name>
    <dbReference type="NCBI Taxonomy" id="68272"/>
    <lineage>
        <taxon>Bacteria</taxon>
        <taxon>Bacillati</taxon>
        <taxon>Actinomycetota</taxon>
        <taxon>Actinomycetes</taxon>
        <taxon>Kitasatosporales</taxon>
        <taxon>Streptomycetaceae</taxon>
        <taxon>Streptomyces</taxon>
    </lineage>
</organism>
<dbReference type="InterPro" id="IPR050585">
    <property type="entry name" value="Xaa-Pro_dipeptidyl-ppase/CocE"/>
</dbReference>
<dbReference type="Proteomes" id="UP000603708">
    <property type="component" value="Unassembled WGS sequence"/>
</dbReference>
<feature type="region of interest" description="Disordered" evidence="1">
    <location>
        <begin position="371"/>
        <end position="469"/>
    </location>
</feature>
<name>A0A919L7C7_9ACTN</name>
<evidence type="ECO:0000313" key="4">
    <source>
        <dbReference type="Proteomes" id="UP000603708"/>
    </source>
</evidence>
<dbReference type="SUPFAM" id="SSF53474">
    <property type="entry name" value="alpha/beta-Hydrolases"/>
    <property type="match status" value="1"/>
</dbReference>
<dbReference type="Gene3D" id="3.40.50.1820">
    <property type="entry name" value="alpha/beta hydrolase"/>
    <property type="match status" value="1"/>
</dbReference>
<dbReference type="InterPro" id="IPR029058">
    <property type="entry name" value="AB_hydrolase_fold"/>
</dbReference>
<comment type="caution">
    <text evidence="3">The sequence shown here is derived from an EMBL/GenBank/DDBJ whole genome shotgun (WGS) entry which is preliminary data.</text>
</comment>
<protein>
    <recommendedName>
        <fullName evidence="2">Peptidase S9 prolyl oligopeptidase catalytic domain-containing protein</fullName>
    </recommendedName>
</protein>